<evidence type="ECO:0000259" key="12">
    <source>
        <dbReference type="Pfam" id="PF17683"/>
    </source>
</evidence>
<dbReference type="InterPro" id="IPR011039">
    <property type="entry name" value="TFIIF_interaction"/>
</dbReference>
<gene>
    <name evidence="14" type="primary">LOC105430403</name>
</gene>
<evidence type="ECO:0000256" key="10">
    <source>
        <dbReference type="SAM" id="MobiDB-lite"/>
    </source>
</evidence>
<evidence type="ECO:0000313" key="13">
    <source>
        <dbReference type="Proteomes" id="UP000504615"/>
    </source>
</evidence>
<dbReference type="PANTHER" id="PTHR10445">
    <property type="entry name" value="GENERAL TRANSCRIPTION FACTOR IIF SUBUNIT 2"/>
    <property type="match status" value="1"/>
</dbReference>
<dbReference type="Pfam" id="PF17683">
    <property type="entry name" value="TFIIF_beta_N"/>
    <property type="match status" value="1"/>
</dbReference>
<organism evidence="13 14">
    <name type="scientific">Pogonomyrmex barbatus</name>
    <name type="common">red harvester ant</name>
    <dbReference type="NCBI Taxonomy" id="144034"/>
    <lineage>
        <taxon>Eukaryota</taxon>
        <taxon>Metazoa</taxon>
        <taxon>Ecdysozoa</taxon>
        <taxon>Arthropoda</taxon>
        <taxon>Hexapoda</taxon>
        <taxon>Insecta</taxon>
        <taxon>Pterygota</taxon>
        <taxon>Neoptera</taxon>
        <taxon>Endopterygota</taxon>
        <taxon>Hymenoptera</taxon>
        <taxon>Apocrita</taxon>
        <taxon>Aculeata</taxon>
        <taxon>Formicoidea</taxon>
        <taxon>Formicidae</taxon>
        <taxon>Myrmicinae</taxon>
        <taxon>Pogonomyrmex</taxon>
    </lineage>
</organism>
<dbReference type="Proteomes" id="UP000504615">
    <property type="component" value="Unplaced"/>
</dbReference>
<dbReference type="SUPFAM" id="SSF46785">
    <property type="entry name" value="Winged helix' DNA-binding domain"/>
    <property type="match status" value="1"/>
</dbReference>
<comment type="similarity">
    <text evidence="2 9">Belongs to the TFIIF beta subunit family.</text>
</comment>
<keyword evidence="13" id="KW-1185">Reference proteome</keyword>
<comment type="subcellular location">
    <subcellularLocation>
        <location evidence="1 9">Nucleus</location>
    </subcellularLocation>
</comment>
<dbReference type="AlphaFoldDB" id="A0A6I9WL29"/>
<comment type="function">
    <text evidence="9">TFIIF is a general transcription initiation factor that binds to RNA polymerase II and helps to recruit it to the initiation complex in collaboration with TFIIB.</text>
</comment>
<dbReference type="SUPFAM" id="SSF50916">
    <property type="entry name" value="Rap30/74 interaction domains"/>
    <property type="match status" value="1"/>
</dbReference>
<sequence>MSVNVHASHTEKELDLSNAGRGVWLVKVPKYIANKWEKAPGNIEVGKLKITKHPGQKAEVSLKLSEAVLALKEPGEGEIPKQHRLDVTTVTRQMLGVFSHVARKFNEISKFNTFSAILIDFTATASSDAIIPETEKLFMEGRIVQKLECRPYADNCYMKLKLESIKRASVPQRQVQQLDRVVQNFKPVSDHKHNIEYAEKKKAEGKKMRDDKDAVLDMLFAAFEKHQYYNIRDLVKITRQPIVYLKEILNEVCNYNLKNPHRNMWELKPEYRHYKEDEKSVESTSKKGNDSEDD</sequence>
<evidence type="ECO:0000256" key="3">
    <source>
        <dbReference type="ARBA" id="ARBA00020815"/>
    </source>
</evidence>
<dbReference type="OrthoDB" id="26094at2759"/>
<dbReference type="GO" id="GO:0005674">
    <property type="term" value="C:transcription factor TFIIF complex"/>
    <property type="evidence" value="ECO:0007669"/>
    <property type="project" value="InterPro"/>
</dbReference>
<keyword evidence="7 9" id="KW-0539">Nucleus</keyword>
<dbReference type="PIRSF" id="PIRSF015849">
    <property type="entry name" value="TFIIF-beta"/>
    <property type="match status" value="1"/>
</dbReference>
<dbReference type="GO" id="GO:0003677">
    <property type="term" value="F:DNA binding"/>
    <property type="evidence" value="ECO:0007669"/>
    <property type="project" value="UniProtKB-UniRule"/>
</dbReference>
<evidence type="ECO:0000256" key="5">
    <source>
        <dbReference type="ARBA" id="ARBA00023125"/>
    </source>
</evidence>
<keyword evidence="5 9" id="KW-0238">DNA-binding</keyword>
<protein>
    <recommendedName>
        <fullName evidence="3 9">General transcription factor IIF subunit 2</fullName>
    </recommendedName>
    <alternativeName>
        <fullName evidence="8 9">Transcription initiation factor IIF subunit beta</fullName>
    </alternativeName>
</protein>
<dbReference type="InterPro" id="IPR003196">
    <property type="entry name" value="TFIIF_beta"/>
</dbReference>
<feature type="domain" description="TFIIF beta subunit HTH" evidence="11">
    <location>
        <begin position="209"/>
        <end position="272"/>
    </location>
</feature>
<dbReference type="GeneID" id="105430403"/>
<evidence type="ECO:0000313" key="14">
    <source>
        <dbReference type="RefSeq" id="XP_011642249.1"/>
    </source>
</evidence>
<dbReference type="InterPro" id="IPR040504">
    <property type="entry name" value="TFIIF_beta_N"/>
</dbReference>
<dbReference type="RefSeq" id="XP_011642249.1">
    <property type="nucleotide sequence ID" value="XM_011643947.2"/>
</dbReference>
<keyword evidence="6 9" id="KW-0804">Transcription</keyword>
<dbReference type="PANTHER" id="PTHR10445:SF0">
    <property type="entry name" value="GENERAL TRANSCRIPTION FACTOR IIF SUBUNIT 2"/>
    <property type="match status" value="1"/>
</dbReference>
<reference evidence="14" key="1">
    <citation type="submission" date="2025-08" db="UniProtKB">
        <authorList>
            <consortium name="RefSeq"/>
        </authorList>
    </citation>
    <scope>IDENTIFICATION</scope>
</reference>
<evidence type="ECO:0000256" key="7">
    <source>
        <dbReference type="ARBA" id="ARBA00023242"/>
    </source>
</evidence>
<name>A0A6I9WL29_9HYME</name>
<evidence type="ECO:0000256" key="8">
    <source>
        <dbReference type="ARBA" id="ARBA00033388"/>
    </source>
</evidence>
<evidence type="ECO:0000259" key="11">
    <source>
        <dbReference type="Pfam" id="PF02270"/>
    </source>
</evidence>
<dbReference type="Pfam" id="PF02270">
    <property type="entry name" value="TFIIF_beta"/>
    <property type="match status" value="1"/>
</dbReference>
<evidence type="ECO:0000256" key="2">
    <source>
        <dbReference type="ARBA" id="ARBA00009543"/>
    </source>
</evidence>
<dbReference type="KEGG" id="pbar:105430403"/>
<dbReference type="InterPro" id="IPR040450">
    <property type="entry name" value="TFIIF_beta_HTH"/>
</dbReference>
<accession>A0A6I9WL29</accession>
<evidence type="ECO:0000256" key="4">
    <source>
        <dbReference type="ARBA" id="ARBA00023015"/>
    </source>
</evidence>
<keyword evidence="4 9" id="KW-0805">Transcription regulation</keyword>
<dbReference type="CDD" id="cd07980">
    <property type="entry name" value="TFIIF_beta"/>
    <property type="match status" value="1"/>
</dbReference>
<dbReference type="Gene3D" id="1.10.10.10">
    <property type="entry name" value="Winged helix-like DNA-binding domain superfamily/Winged helix DNA-binding domain"/>
    <property type="match status" value="1"/>
</dbReference>
<dbReference type="GO" id="GO:0006367">
    <property type="term" value="P:transcription initiation at RNA polymerase II promoter"/>
    <property type="evidence" value="ECO:0007669"/>
    <property type="project" value="UniProtKB-UniRule"/>
</dbReference>
<evidence type="ECO:0000256" key="9">
    <source>
        <dbReference type="PIRNR" id="PIRNR015849"/>
    </source>
</evidence>
<dbReference type="CTD" id="41290"/>
<dbReference type="InterPro" id="IPR036390">
    <property type="entry name" value="WH_DNA-bd_sf"/>
</dbReference>
<dbReference type="InterPro" id="IPR036388">
    <property type="entry name" value="WH-like_DNA-bd_sf"/>
</dbReference>
<proteinExistence type="inferred from homology"/>
<evidence type="ECO:0000256" key="1">
    <source>
        <dbReference type="ARBA" id="ARBA00004123"/>
    </source>
</evidence>
<feature type="domain" description="TFIIF beta subunit N-terminal" evidence="12">
    <location>
        <begin position="21"/>
        <end position="151"/>
    </location>
</feature>
<dbReference type="FunFam" id="1.10.10.10:FF:000035">
    <property type="entry name" value="General transcription factor IIF subunit 2"/>
    <property type="match status" value="1"/>
</dbReference>
<evidence type="ECO:0000256" key="6">
    <source>
        <dbReference type="ARBA" id="ARBA00023163"/>
    </source>
</evidence>
<feature type="region of interest" description="Disordered" evidence="10">
    <location>
        <begin position="275"/>
        <end position="294"/>
    </location>
</feature>
<dbReference type="GO" id="GO:0006368">
    <property type="term" value="P:transcription elongation by RNA polymerase II"/>
    <property type="evidence" value="ECO:0007669"/>
    <property type="project" value="UniProtKB-ARBA"/>
</dbReference>